<comment type="subcellular location">
    <subcellularLocation>
        <location evidence="1">Cell outer membrane</location>
    </subcellularLocation>
</comment>
<feature type="domain" description="RagB/SusD" evidence="7">
    <location>
        <begin position="334"/>
        <end position="424"/>
    </location>
</feature>
<keyword evidence="3 6" id="KW-0732">Signal</keyword>
<dbReference type="PROSITE" id="PS51257">
    <property type="entry name" value="PROKAR_LIPOPROTEIN"/>
    <property type="match status" value="1"/>
</dbReference>
<sequence length="460" mass="50479">MKSFKIIYLFLFFGAGLSACDGLLDVQPVDAVTADQAITDAAGLQSAMLGVYDAFQSNSLYGRDLYIVGALASGDAERTGTSLDYQQISNRNILADNAVTEGIWAQSYTAINQANVVIAKANSLGNLTEEQREQFLLQAYGLRALAHLNLVQLFGAIPYRDQPVQGLEGLDIARTPEAEVYENILADLEMVAEFSATVEGRSFMNLSGIIALDARTSLYYATFLAQNGQSAGALYQRAFDKAATLESSAAFDLMGAYSTVFESPENDEILFALNYSIQDRNRMGYYLSPTSVGGRGEVAYTKSLFNAYSSGDARKDFIFRDIPTLDGQQVTSGVAKYSDVSGGADPVVVFRLSEMYYIMAEALWALEGMSAESQILALLNTVEERSGMEVRNLGSRPVKTILELKRKELCFEGHRWVDICRTESFDLISGMLPNERYFPIPLAEIQTNELISEADQNPGY</sequence>
<comment type="similarity">
    <text evidence="2">Belongs to the SusD family.</text>
</comment>
<evidence type="ECO:0000256" key="1">
    <source>
        <dbReference type="ARBA" id="ARBA00004442"/>
    </source>
</evidence>
<feature type="domain" description="SusD-like N-terminal" evidence="8">
    <location>
        <begin position="84"/>
        <end position="193"/>
    </location>
</feature>
<dbReference type="Pfam" id="PF14322">
    <property type="entry name" value="SusD-like_3"/>
    <property type="match status" value="1"/>
</dbReference>
<evidence type="ECO:0000256" key="2">
    <source>
        <dbReference type="ARBA" id="ARBA00006275"/>
    </source>
</evidence>
<evidence type="ECO:0000259" key="7">
    <source>
        <dbReference type="Pfam" id="PF07980"/>
    </source>
</evidence>
<dbReference type="CDD" id="cd08977">
    <property type="entry name" value="SusD"/>
    <property type="match status" value="1"/>
</dbReference>
<evidence type="ECO:0000256" key="5">
    <source>
        <dbReference type="ARBA" id="ARBA00023237"/>
    </source>
</evidence>
<organism evidence="9 10">
    <name type="scientific">Persicobacter diffluens</name>
    <dbReference type="NCBI Taxonomy" id="981"/>
    <lineage>
        <taxon>Bacteria</taxon>
        <taxon>Pseudomonadati</taxon>
        <taxon>Bacteroidota</taxon>
        <taxon>Cytophagia</taxon>
        <taxon>Cytophagales</taxon>
        <taxon>Persicobacteraceae</taxon>
        <taxon>Persicobacter</taxon>
    </lineage>
</organism>
<keyword evidence="10" id="KW-1185">Reference proteome</keyword>
<dbReference type="EMBL" id="BQKE01000001">
    <property type="protein sequence ID" value="GJM61429.1"/>
    <property type="molecule type" value="Genomic_DNA"/>
</dbReference>
<dbReference type="RefSeq" id="WP_338236976.1">
    <property type="nucleotide sequence ID" value="NZ_BQKE01000001.1"/>
</dbReference>
<proteinExistence type="inferred from homology"/>
<feature type="signal peptide" evidence="6">
    <location>
        <begin position="1"/>
        <end position="19"/>
    </location>
</feature>
<keyword evidence="4" id="KW-0472">Membrane</keyword>
<keyword evidence="5" id="KW-0998">Cell outer membrane</keyword>
<evidence type="ECO:0000256" key="3">
    <source>
        <dbReference type="ARBA" id="ARBA00022729"/>
    </source>
</evidence>
<evidence type="ECO:0000313" key="9">
    <source>
        <dbReference type="EMBL" id="GJM61429.1"/>
    </source>
</evidence>
<comment type="caution">
    <text evidence="9">The sequence shown here is derived from an EMBL/GenBank/DDBJ whole genome shotgun (WGS) entry which is preliminary data.</text>
</comment>
<reference evidence="9 10" key="1">
    <citation type="submission" date="2021-12" db="EMBL/GenBank/DDBJ databases">
        <title>Genome sequencing of bacteria with rrn-lacking chromosome and rrn-plasmid.</title>
        <authorList>
            <person name="Anda M."/>
            <person name="Iwasaki W."/>
        </authorList>
    </citation>
    <scope>NUCLEOTIDE SEQUENCE [LARGE SCALE GENOMIC DNA]</scope>
    <source>
        <strain evidence="9 10">NBRC 15940</strain>
    </source>
</reference>
<protein>
    <submittedName>
        <fullName evidence="9">Membrane protein</fullName>
    </submittedName>
</protein>
<name>A0AAN4VY72_9BACT</name>
<dbReference type="InterPro" id="IPR011990">
    <property type="entry name" value="TPR-like_helical_dom_sf"/>
</dbReference>
<feature type="chain" id="PRO_5042878639" evidence="6">
    <location>
        <begin position="20"/>
        <end position="460"/>
    </location>
</feature>
<evidence type="ECO:0000256" key="4">
    <source>
        <dbReference type="ARBA" id="ARBA00023136"/>
    </source>
</evidence>
<evidence type="ECO:0000313" key="10">
    <source>
        <dbReference type="Proteomes" id="UP001310022"/>
    </source>
</evidence>
<accession>A0AAN4VY72</accession>
<dbReference type="Proteomes" id="UP001310022">
    <property type="component" value="Unassembled WGS sequence"/>
</dbReference>
<dbReference type="Pfam" id="PF07980">
    <property type="entry name" value="SusD_RagB"/>
    <property type="match status" value="1"/>
</dbReference>
<dbReference type="SUPFAM" id="SSF48452">
    <property type="entry name" value="TPR-like"/>
    <property type="match status" value="1"/>
</dbReference>
<evidence type="ECO:0000256" key="6">
    <source>
        <dbReference type="SAM" id="SignalP"/>
    </source>
</evidence>
<dbReference type="AlphaFoldDB" id="A0AAN4VY72"/>
<dbReference type="Gene3D" id="1.25.40.390">
    <property type="match status" value="1"/>
</dbReference>
<dbReference type="InterPro" id="IPR033985">
    <property type="entry name" value="SusD-like_N"/>
</dbReference>
<dbReference type="InterPro" id="IPR012944">
    <property type="entry name" value="SusD_RagB_dom"/>
</dbReference>
<gene>
    <name evidence="9" type="ORF">PEDI_19810</name>
</gene>
<evidence type="ECO:0000259" key="8">
    <source>
        <dbReference type="Pfam" id="PF14322"/>
    </source>
</evidence>
<dbReference type="GO" id="GO:0009279">
    <property type="term" value="C:cell outer membrane"/>
    <property type="evidence" value="ECO:0007669"/>
    <property type="project" value="UniProtKB-SubCell"/>
</dbReference>